<protein>
    <submittedName>
        <fullName evidence="1">Uncharacterized protein</fullName>
    </submittedName>
</protein>
<dbReference type="AlphaFoldDB" id="A0A6A6DIN6"/>
<reference evidence="1" key="1">
    <citation type="journal article" date="2020" name="Stud. Mycol.">
        <title>101 Dothideomycetes genomes: a test case for predicting lifestyles and emergence of pathogens.</title>
        <authorList>
            <person name="Haridas S."/>
            <person name="Albert R."/>
            <person name="Binder M."/>
            <person name="Bloem J."/>
            <person name="Labutti K."/>
            <person name="Salamov A."/>
            <person name="Andreopoulos B."/>
            <person name="Baker S."/>
            <person name="Barry K."/>
            <person name="Bills G."/>
            <person name="Bluhm B."/>
            <person name="Cannon C."/>
            <person name="Castanera R."/>
            <person name="Culley D."/>
            <person name="Daum C."/>
            <person name="Ezra D."/>
            <person name="Gonzalez J."/>
            <person name="Henrissat B."/>
            <person name="Kuo A."/>
            <person name="Liang C."/>
            <person name="Lipzen A."/>
            <person name="Lutzoni F."/>
            <person name="Magnuson J."/>
            <person name="Mondo S."/>
            <person name="Nolan M."/>
            <person name="Ohm R."/>
            <person name="Pangilinan J."/>
            <person name="Park H.-J."/>
            <person name="Ramirez L."/>
            <person name="Alfaro M."/>
            <person name="Sun H."/>
            <person name="Tritt A."/>
            <person name="Yoshinaga Y."/>
            <person name="Zwiers L.-H."/>
            <person name="Turgeon B."/>
            <person name="Goodwin S."/>
            <person name="Spatafora J."/>
            <person name="Crous P."/>
            <person name="Grigoriev I."/>
        </authorList>
    </citation>
    <scope>NUCLEOTIDE SEQUENCE</scope>
    <source>
        <strain evidence="1">CBS 207.26</strain>
    </source>
</reference>
<dbReference type="EMBL" id="ML994670">
    <property type="protein sequence ID" value="KAF2179005.1"/>
    <property type="molecule type" value="Genomic_DNA"/>
</dbReference>
<accession>A0A6A6DIN6</accession>
<proteinExistence type="predicted"/>
<name>A0A6A6DIN6_9PEZI</name>
<gene>
    <name evidence="1" type="ORF">K469DRAFT_694921</name>
</gene>
<evidence type="ECO:0000313" key="2">
    <source>
        <dbReference type="Proteomes" id="UP000800200"/>
    </source>
</evidence>
<organism evidence="1 2">
    <name type="scientific">Zopfia rhizophila CBS 207.26</name>
    <dbReference type="NCBI Taxonomy" id="1314779"/>
    <lineage>
        <taxon>Eukaryota</taxon>
        <taxon>Fungi</taxon>
        <taxon>Dikarya</taxon>
        <taxon>Ascomycota</taxon>
        <taxon>Pezizomycotina</taxon>
        <taxon>Dothideomycetes</taxon>
        <taxon>Dothideomycetes incertae sedis</taxon>
        <taxon>Zopfiaceae</taxon>
        <taxon>Zopfia</taxon>
    </lineage>
</organism>
<keyword evidence="2" id="KW-1185">Reference proteome</keyword>
<evidence type="ECO:0000313" key="1">
    <source>
        <dbReference type="EMBL" id="KAF2179005.1"/>
    </source>
</evidence>
<dbReference type="Proteomes" id="UP000800200">
    <property type="component" value="Unassembled WGS sequence"/>
</dbReference>
<sequence>MTFTLDSLTVHNANSVGRRFDEYSELDKLISYGIGWKELCWETYDSTALGLFGKRYPNRIVPQQSMRYKRLLKHDRENFGAIVKVYAVLDTLQVIDNPGVEIRGDRKQRLVKDKRRGPF</sequence>